<keyword evidence="10" id="KW-0573">Peptidoglycan synthesis</keyword>
<dbReference type="Pfam" id="PF03717">
    <property type="entry name" value="PBP_dimer"/>
    <property type="match status" value="1"/>
</dbReference>
<dbReference type="EC" id="3.4.16.4" evidence="18"/>
<dbReference type="NCBIfam" id="TIGR03423">
    <property type="entry name" value="pbp2_mrdA"/>
    <property type="match status" value="1"/>
</dbReference>
<dbReference type="InterPro" id="IPR005311">
    <property type="entry name" value="PBP_dimer"/>
</dbReference>
<keyword evidence="7 15" id="KW-0812">Transmembrane</keyword>
<evidence type="ECO:0000256" key="4">
    <source>
        <dbReference type="ARBA" id="ARBA00022475"/>
    </source>
</evidence>
<evidence type="ECO:0000259" key="16">
    <source>
        <dbReference type="Pfam" id="PF00905"/>
    </source>
</evidence>
<gene>
    <name evidence="18" type="primary">mrdA</name>
    <name evidence="18" type="ORF">GHK86_09370</name>
</gene>
<evidence type="ECO:0000259" key="17">
    <source>
        <dbReference type="Pfam" id="PF03717"/>
    </source>
</evidence>
<dbReference type="Proteomes" id="UP000437736">
    <property type="component" value="Unassembled WGS sequence"/>
</dbReference>
<feature type="domain" description="Penicillin-binding protein dimerisation" evidence="17">
    <location>
        <begin position="99"/>
        <end position="271"/>
    </location>
</feature>
<evidence type="ECO:0000256" key="2">
    <source>
        <dbReference type="ARBA" id="ARBA00004236"/>
    </source>
</evidence>
<dbReference type="InterPro" id="IPR017790">
    <property type="entry name" value="Penicillin-binding_protein_2"/>
</dbReference>
<keyword evidence="9" id="KW-0133">Cell shape</keyword>
<name>A0ABW9QSX1_9ACTN</name>
<evidence type="ECO:0000256" key="7">
    <source>
        <dbReference type="ARBA" id="ARBA00022692"/>
    </source>
</evidence>
<feature type="compositionally biased region" description="Low complexity" evidence="14">
    <location>
        <begin position="9"/>
        <end position="20"/>
    </location>
</feature>
<evidence type="ECO:0000256" key="3">
    <source>
        <dbReference type="ARBA" id="ARBA00007171"/>
    </source>
</evidence>
<feature type="region of interest" description="Disordered" evidence="14">
    <location>
        <begin position="1"/>
        <end position="28"/>
    </location>
</feature>
<protein>
    <submittedName>
        <fullName evidence="18">Penicillin-binding protein 2</fullName>
        <ecNumber evidence="18">3.4.16.4</ecNumber>
    </submittedName>
</protein>
<accession>A0ABW9QSX1</accession>
<dbReference type="PANTHER" id="PTHR30627:SF2">
    <property type="entry name" value="PEPTIDOGLYCAN D,D-TRANSPEPTIDASE MRDA"/>
    <property type="match status" value="1"/>
</dbReference>
<comment type="similarity">
    <text evidence="3">Belongs to the transpeptidase family.</text>
</comment>
<evidence type="ECO:0000256" key="8">
    <source>
        <dbReference type="ARBA" id="ARBA00022801"/>
    </source>
</evidence>
<sequence length="686" mass="72754">MTVPRRPRPAVGPRPRIGAGKPPGARLGPVAAVLARRSVAETKRTPPSPPSSRFRLTVLMVIATCMFAALLARVVFLDTVDAAAAGRSVSSAGLVTIYTPAPRGEILDRNGVPLVANRQVPVIEAERDVVTPATEARLAALFGMSTKAIRLAVDNLQYSSLQPVPIMTNPTPSEMLYIGEHQQQFPGVRATTVSEPYVTRLGQYAGDVIGYVGQVDSTELASLQKAYPSKHYQAGDVVGQSGIEAEMESYLAGRPGVTTYQVNPQGQALRVVHQTPPVPGDNVVLTLNAKIQQVADTSILQGQAVARSQPAGNGVGHYQSPGGSAVVEDPHNGQILALATEPTFNPEWFDRGITTAEYKSLLDNPNDPFENRAIQGQYAPGSTFKLVSATAGLHYGVITPSYIFNDTKGYIVVAGHVFHDAGGIGAGYIDLAQALTVSSDNYFNVVGLKLWDGRPQWGPDAMQNVAASYGFGKPTGIALPGEASGLVPSPAQQAALKKAQPNNPNALGYWVPGDSMEMAIGQFQDEVTPIQLANAYSTFTNGGTRYLPQLVLRVQTRSGRVVRGFHPVVKGHSTPLTAADRAAIIQGYNGVTHNPTGTGYPVFHGTPVSRFDIAGKTGTAQVAASPGQDTSVFMGFAPAQSANYIVDSFMEKSGYGESVAAPVVRRIFDEIYHLHLQPVGFQVATP</sequence>
<organism evidence="18 19">
    <name type="scientific">Acidiferrimicrobium australe</name>
    <dbReference type="NCBI Taxonomy" id="2664430"/>
    <lineage>
        <taxon>Bacteria</taxon>
        <taxon>Bacillati</taxon>
        <taxon>Actinomycetota</taxon>
        <taxon>Acidimicrobiia</taxon>
        <taxon>Acidimicrobiales</taxon>
        <taxon>Acidimicrobiaceae</taxon>
        <taxon>Acidiferrimicrobium</taxon>
    </lineage>
</organism>
<dbReference type="SUPFAM" id="SSF56601">
    <property type="entry name" value="beta-lactamase/transpeptidase-like"/>
    <property type="match status" value="1"/>
</dbReference>
<dbReference type="EMBL" id="WJHE01000433">
    <property type="protein sequence ID" value="MST32924.1"/>
    <property type="molecule type" value="Genomic_DNA"/>
</dbReference>
<dbReference type="InterPro" id="IPR050515">
    <property type="entry name" value="Beta-lactam/transpept"/>
</dbReference>
<evidence type="ECO:0000256" key="1">
    <source>
        <dbReference type="ARBA" id="ARBA00004167"/>
    </source>
</evidence>
<evidence type="ECO:0000256" key="14">
    <source>
        <dbReference type="SAM" id="MobiDB-lite"/>
    </source>
</evidence>
<evidence type="ECO:0000256" key="12">
    <source>
        <dbReference type="ARBA" id="ARBA00023136"/>
    </source>
</evidence>
<keyword evidence="4" id="KW-1003">Cell membrane</keyword>
<evidence type="ECO:0000256" key="6">
    <source>
        <dbReference type="ARBA" id="ARBA00022670"/>
    </source>
</evidence>
<reference evidence="18 19" key="1">
    <citation type="submission" date="2019-11" db="EMBL/GenBank/DDBJ databases">
        <title>Acidiferrimicrobium australis gen. nov., sp. nov., an acidophilic and obligately heterotrophic, member of the Actinobacteria that catalyses dissimilatory oxido- reduction of iron isolated from metal-rich acidic water in Chile.</title>
        <authorList>
            <person name="Gonzalez D."/>
            <person name="Huber K."/>
            <person name="Hedrich S."/>
            <person name="Rojas-Villalobos C."/>
            <person name="Quatrini R."/>
            <person name="Dinamarca M.A."/>
            <person name="Schwarz A."/>
            <person name="Canales C."/>
            <person name="Nancucheo I."/>
        </authorList>
    </citation>
    <scope>NUCLEOTIDE SEQUENCE [LARGE SCALE GENOMIC DNA]</scope>
    <source>
        <strain evidence="18 19">USS-CCA1</strain>
    </source>
</reference>
<keyword evidence="13" id="KW-0961">Cell wall biogenesis/degradation</keyword>
<comment type="subcellular location">
    <subcellularLocation>
        <location evidence="2">Cell membrane</location>
    </subcellularLocation>
    <subcellularLocation>
        <location evidence="1">Membrane</location>
        <topology evidence="1">Single-pass membrane protein</topology>
    </subcellularLocation>
</comment>
<keyword evidence="5" id="KW-0997">Cell inner membrane</keyword>
<feature type="domain" description="Penicillin-binding protein transpeptidase" evidence="16">
    <location>
        <begin position="323"/>
        <end position="668"/>
    </location>
</feature>
<dbReference type="PANTHER" id="PTHR30627">
    <property type="entry name" value="PEPTIDOGLYCAN D,D-TRANSPEPTIDASE"/>
    <property type="match status" value="1"/>
</dbReference>
<proteinExistence type="inferred from homology"/>
<keyword evidence="12 15" id="KW-0472">Membrane</keyword>
<comment type="caution">
    <text evidence="18">The sequence shown here is derived from an EMBL/GenBank/DDBJ whole genome shotgun (WGS) entry which is preliminary data.</text>
</comment>
<dbReference type="Pfam" id="PF00905">
    <property type="entry name" value="Transpeptidase"/>
    <property type="match status" value="1"/>
</dbReference>
<keyword evidence="18" id="KW-0121">Carboxypeptidase</keyword>
<evidence type="ECO:0000313" key="18">
    <source>
        <dbReference type="EMBL" id="MST32924.1"/>
    </source>
</evidence>
<evidence type="ECO:0000256" key="5">
    <source>
        <dbReference type="ARBA" id="ARBA00022519"/>
    </source>
</evidence>
<dbReference type="SUPFAM" id="SSF56519">
    <property type="entry name" value="Penicillin binding protein dimerisation domain"/>
    <property type="match status" value="1"/>
</dbReference>
<dbReference type="GO" id="GO:0009002">
    <property type="term" value="F:serine-type D-Ala-D-Ala carboxypeptidase activity"/>
    <property type="evidence" value="ECO:0007669"/>
    <property type="project" value="UniProtKB-EC"/>
</dbReference>
<evidence type="ECO:0000256" key="11">
    <source>
        <dbReference type="ARBA" id="ARBA00022989"/>
    </source>
</evidence>
<keyword evidence="11 15" id="KW-1133">Transmembrane helix</keyword>
<dbReference type="InterPro" id="IPR012338">
    <property type="entry name" value="Beta-lactam/transpept-like"/>
</dbReference>
<evidence type="ECO:0000313" key="19">
    <source>
        <dbReference type="Proteomes" id="UP000437736"/>
    </source>
</evidence>
<dbReference type="InterPro" id="IPR001460">
    <property type="entry name" value="PCN-bd_Tpept"/>
</dbReference>
<feature type="transmembrane region" description="Helical" evidence="15">
    <location>
        <begin position="54"/>
        <end position="76"/>
    </location>
</feature>
<dbReference type="Gene3D" id="3.90.1310.10">
    <property type="entry name" value="Penicillin-binding protein 2a (Domain 2)"/>
    <property type="match status" value="1"/>
</dbReference>
<evidence type="ECO:0000256" key="13">
    <source>
        <dbReference type="ARBA" id="ARBA00023316"/>
    </source>
</evidence>
<evidence type="ECO:0000256" key="15">
    <source>
        <dbReference type="SAM" id="Phobius"/>
    </source>
</evidence>
<keyword evidence="6" id="KW-0645">Protease</keyword>
<dbReference type="InterPro" id="IPR036138">
    <property type="entry name" value="PBP_dimer_sf"/>
</dbReference>
<keyword evidence="8 18" id="KW-0378">Hydrolase</keyword>
<evidence type="ECO:0000256" key="10">
    <source>
        <dbReference type="ARBA" id="ARBA00022984"/>
    </source>
</evidence>
<evidence type="ECO:0000256" key="9">
    <source>
        <dbReference type="ARBA" id="ARBA00022960"/>
    </source>
</evidence>
<keyword evidence="19" id="KW-1185">Reference proteome</keyword>
<dbReference type="Gene3D" id="3.40.710.10">
    <property type="entry name" value="DD-peptidase/beta-lactamase superfamily"/>
    <property type="match status" value="1"/>
</dbReference>